<evidence type="ECO:0000313" key="2">
    <source>
        <dbReference type="Proteomes" id="UP000070633"/>
    </source>
</evidence>
<proteinExistence type="predicted"/>
<organism evidence="1 2">
    <name type="scientific">candidate division MSBL1 archaeon SCGC-AAA382M17</name>
    <dbReference type="NCBI Taxonomy" id="1698284"/>
    <lineage>
        <taxon>Archaea</taxon>
        <taxon>Methanobacteriati</taxon>
        <taxon>Methanobacteriota</taxon>
        <taxon>candidate division MSBL1</taxon>
    </lineage>
</organism>
<evidence type="ECO:0008006" key="3">
    <source>
        <dbReference type="Google" id="ProtNLM"/>
    </source>
</evidence>
<accession>A0ABR5TJ92</accession>
<keyword evidence="2" id="KW-1185">Reference proteome</keyword>
<name>A0ABR5TJ92_9EURY</name>
<protein>
    <recommendedName>
        <fullName evidence="3">Transposase</fullName>
    </recommendedName>
</protein>
<evidence type="ECO:0000313" key="1">
    <source>
        <dbReference type="EMBL" id="KXB07951.1"/>
    </source>
</evidence>
<reference evidence="1 2" key="1">
    <citation type="journal article" date="2016" name="Sci. Rep.">
        <title>Metabolic traits of an uncultured archaeal lineage -MSBL1- from brine pools of the Red Sea.</title>
        <authorList>
            <person name="Mwirichia R."/>
            <person name="Alam I."/>
            <person name="Rashid M."/>
            <person name="Vinu M."/>
            <person name="Ba-Alawi W."/>
            <person name="Anthony Kamau A."/>
            <person name="Kamanda Ngugi D."/>
            <person name="Goker M."/>
            <person name="Klenk H.P."/>
            <person name="Bajic V."/>
            <person name="Stingl U."/>
        </authorList>
    </citation>
    <scope>NUCLEOTIDE SEQUENCE [LARGE SCALE GENOMIC DNA]</scope>
    <source>
        <strain evidence="1">SCGC-AAA382M17</strain>
    </source>
</reference>
<gene>
    <name evidence="1" type="ORF">AKJ55_01615</name>
</gene>
<sequence>MEARFIIACFFVVRFHYFRTRPFQAKNLHWKLFKKVRKFFQKNPLHVLKIKKHMRGVSF</sequence>
<dbReference type="Proteomes" id="UP000070633">
    <property type="component" value="Unassembled WGS sequence"/>
</dbReference>
<dbReference type="EMBL" id="LHYI01000040">
    <property type="protein sequence ID" value="KXB07951.1"/>
    <property type="molecule type" value="Genomic_DNA"/>
</dbReference>
<comment type="caution">
    <text evidence="1">The sequence shown here is derived from an EMBL/GenBank/DDBJ whole genome shotgun (WGS) entry which is preliminary data.</text>
</comment>